<evidence type="ECO:0000256" key="2">
    <source>
        <dbReference type="ARBA" id="ARBA00001460"/>
    </source>
</evidence>
<evidence type="ECO:0000256" key="11">
    <source>
        <dbReference type="ARBA" id="ARBA00022801"/>
    </source>
</evidence>
<keyword evidence="13 15" id="KW-0368">Histidine biosynthesis</keyword>
<keyword evidence="12 15" id="KW-0067">ATP-binding</keyword>
<dbReference type="GO" id="GO:0004635">
    <property type="term" value="F:phosphoribosyl-AMP cyclohydrolase activity"/>
    <property type="evidence" value="ECO:0007669"/>
    <property type="project" value="UniProtKB-UniRule"/>
</dbReference>
<evidence type="ECO:0000256" key="15">
    <source>
        <dbReference type="HAMAP-Rule" id="MF_01019"/>
    </source>
</evidence>
<evidence type="ECO:0000256" key="13">
    <source>
        <dbReference type="ARBA" id="ARBA00023102"/>
    </source>
</evidence>
<dbReference type="HAMAP" id="MF_01020">
    <property type="entry name" value="HisE"/>
    <property type="match status" value="1"/>
</dbReference>
<comment type="subcellular location">
    <subcellularLocation>
        <location evidence="3 15">Cytoplasm</location>
    </subcellularLocation>
</comment>
<dbReference type="AlphaFoldDB" id="A0A537JK59"/>
<dbReference type="NCBIfam" id="NF002747">
    <property type="entry name" value="PRK02759.1"/>
    <property type="match status" value="1"/>
</dbReference>
<dbReference type="GO" id="GO:0005737">
    <property type="term" value="C:cytoplasm"/>
    <property type="evidence" value="ECO:0007669"/>
    <property type="project" value="UniProtKB-SubCell"/>
</dbReference>
<dbReference type="Gene3D" id="3.10.20.810">
    <property type="entry name" value="Phosphoribosyl-AMP cyclohydrolase"/>
    <property type="match status" value="1"/>
</dbReference>
<dbReference type="GO" id="GO:0004636">
    <property type="term" value="F:phosphoribosyl-ATP diphosphatase activity"/>
    <property type="evidence" value="ECO:0007669"/>
    <property type="project" value="UniProtKB-UniRule"/>
</dbReference>
<keyword evidence="11 15" id="KW-0378">Hydrolase</keyword>
<dbReference type="HAMAP" id="MF_01021">
    <property type="entry name" value="HisI"/>
    <property type="match status" value="1"/>
</dbReference>
<comment type="similarity">
    <text evidence="6 15">In the C-terminal section; belongs to the PRA-PH family.</text>
</comment>
<dbReference type="InterPro" id="IPR002496">
    <property type="entry name" value="PRib_AMP_CycHydrolase_dom"/>
</dbReference>
<dbReference type="InterPro" id="IPR008179">
    <property type="entry name" value="HisE"/>
</dbReference>
<feature type="domain" description="Phosphoribosyl-AMP cyclohydrolase" evidence="16">
    <location>
        <begin position="29"/>
        <end position="102"/>
    </location>
</feature>
<evidence type="ECO:0000256" key="5">
    <source>
        <dbReference type="ARBA" id="ARBA00005204"/>
    </source>
</evidence>
<evidence type="ECO:0000256" key="8">
    <source>
        <dbReference type="ARBA" id="ARBA00022490"/>
    </source>
</evidence>
<dbReference type="SUPFAM" id="SSF101386">
    <property type="entry name" value="all-alpha NTP pyrophosphatases"/>
    <property type="match status" value="1"/>
</dbReference>
<sequence length="231" mass="25337">MGETDTIRYDANGLITAVAQDAGTGEVLMVAHMNREALRQTLTTGQAWYWSRSRGRLWRKGEESGHTQRVVGMQVDCDGDALLLRVEQTGPACHTGRRSCFFRTVVAGNGEPAIAPEPGVAEPGAPARPSGSSVRVDGAAGVLNEIAAVLADRRAHPREGSYATRLFADGLARLNEKIMEEAAEVTRAARKETRERLVEETADLWFHSLALLVFLDARPNEVFTELARRRR</sequence>
<evidence type="ECO:0000313" key="17">
    <source>
        <dbReference type="EMBL" id="TMI83931.1"/>
    </source>
</evidence>
<dbReference type="NCBIfam" id="TIGR03188">
    <property type="entry name" value="histidine_hisI"/>
    <property type="match status" value="1"/>
</dbReference>
<keyword evidence="14 15" id="KW-0511">Multifunctional enzyme</keyword>
<feature type="region of interest" description="Phosphoribosyl-AMP cyclohydrolase" evidence="15">
    <location>
        <begin position="1"/>
        <end position="142"/>
    </location>
</feature>
<evidence type="ECO:0000256" key="4">
    <source>
        <dbReference type="ARBA" id="ARBA00005169"/>
    </source>
</evidence>
<dbReference type="FunFam" id="3.10.20.810:FF:000001">
    <property type="entry name" value="Histidine biosynthesis bifunctional protein HisIE"/>
    <property type="match status" value="1"/>
</dbReference>
<comment type="similarity">
    <text evidence="7 15">In the N-terminal section; belongs to the PRA-CH family.</text>
</comment>
<dbReference type="NCBIfam" id="NF000768">
    <property type="entry name" value="PRK00051.1"/>
    <property type="match status" value="1"/>
</dbReference>
<dbReference type="Proteomes" id="UP000318093">
    <property type="component" value="Unassembled WGS sequence"/>
</dbReference>
<feature type="region of interest" description="Phosphoribosyl-ATP pyrophosphohydrolase" evidence="15">
    <location>
        <begin position="143"/>
        <end position="231"/>
    </location>
</feature>
<comment type="pathway">
    <text evidence="5 15">Amino-acid biosynthesis; L-histidine biosynthesis; L-histidine from 5-phospho-alpha-D-ribose 1-diphosphate: step 2/9.</text>
</comment>
<evidence type="ECO:0000256" key="9">
    <source>
        <dbReference type="ARBA" id="ARBA00022605"/>
    </source>
</evidence>
<reference evidence="17 18" key="1">
    <citation type="journal article" date="2019" name="Nat. Microbiol.">
        <title>Mediterranean grassland soil C-N compound turnover is dependent on rainfall and depth, and is mediated by genomically divergent microorganisms.</title>
        <authorList>
            <person name="Diamond S."/>
            <person name="Andeer P.F."/>
            <person name="Li Z."/>
            <person name="Crits-Christoph A."/>
            <person name="Burstein D."/>
            <person name="Anantharaman K."/>
            <person name="Lane K.R."/>
            <person name="Thomas B.C."/>
            <person name="Pan C."/>
            <person name="Northen T.R."/>
            <person name="Banfield J.F."/>
        </authorList>
    </citation>
    <scope>NUCLEOTIDE SEQUENCE [LARGE SCALE GENOMIC DNA]</scope>
    <source>
        <strain evidence="17">NP_6</strain>
    </source>
</reference>
<dbReference type="PANTHER" id="PTHR42945:SF1">
    <property type="entry name" value="HISTIDINE BIOSYNTHESIS BIFUNCTIONAL PROTEIN HIS7"/>
    <property type="match status" value="1"/>
</dbReference>
<evidence type="ECO:0000313" key="18">
    <source>
        <dbReference type="Proteomes" id="UP000318093"/>
    </source>
</evidence>
<comment type="caution">
    <text evidence="17">The sequence shown here is derived from an EMBL/GenBank/DDBJ whole genome shotgun (WGS) entry which is preliminary data.</text>
</comment>
<name>A0A537JK59_9BACT</name>
<comment type="catalytic activity">
    <reaction evidence="2 15">
        <text>1-(5-phospho-beta-D-ribosyl)-ATP + H2O = 1-(5-phospho-beta-D-ribosyl)-5'-AMP + diphosphate + H(+)</text>
        <dbReference type="Rhea" id="RHEA:22828"/>
        <dbReference type="ChEBI" id="CHEBI:15377"/>
        <dbReference type="ChEBI" id="CHEBI:15378"/>
        <dbReference type="ChEBI" id="CHEBI:33019"/>
        <dbReference type="ChEBI" id="CHEBI:59457"/>
        <dbReference type="ChEBI" id="CHEBI:73183"/>
        <dbReference type="EC" id="3.6.1.31"/>
    </reaction>
</comment>
<dbReference type="GO" id="GO:0000105">
    <property type="term" value="P:L-histidine biosynthetic process"/>
    <property type="evidence" value="ECO:0007669"/>
    <property type="project" value="UniProtKB-UniRule"/>
</dbReference>
<evidence type="ECO:0000256" key="1">
    <source>
        <dbReference type="ARBA" id="ARBA00000024"/>
    </source>
</evidence>
<dbReference type="EC" id="3.6.1.31" evidence="15"/>
<keyword evidence="10 15" id="KW-0547">Nucleotide-binding</keyword>
<dbReference type="PANTHER" id="PTHR42945">
    <property type="entry name" value="HISTIDINE BIOSYNTHESIS BIFUNCTIONAL PROTEIN"/>
    <property type="match status" value="1"/>
</dbReference>
<dbReference type="EC" id="3.5.4.19" evidence="15"/>
<gene>
    <name evidence="15" type="primary">hisI</name>
    <name evidence="15" type="synonym">hisIE</name>
    <name evidence="17" type="ORF">E6H03_02870</name>
</gene>
<evidence type="ECO:0000256" key="12">
    <source>
        <dbReference type="ARBA" id="ARBA00022840"/>
    </source>
</evidence>
<comment type="pathway">
    <text evidence="4 15">Amino-acid biosynthesis; L-histidine biosynthesis; L-histidine from 5-phospho-alpha-D-ribose 1-diphosphate: step 3/9.</text>
</comment>
<dbReference type="HAMAP" id="MF_01019">
    <property type="entry name" value="HisIE"/>
    <property type="match status" value="1"/>
</dbReference>
<keyword evidence="8 15" id="KW-0963">Cytoplasm</keyword>
<evidence type="ECO:0000256" key="7">
    <source>
        <dbReference type="ARBA" id="ARBA00008299"/>
    </source>
</evidence>
<dbReference type="EMBL" id="VBAN01000086">
    <property type="protein sequence ID" value="TMI83931.1"/>
    <property type="molecule type" value="Genomic_DNA"/>
</dbReference>
<dbReference type="InterPro" id="IPR026660">
    <property type="entry name" value="PRA-CH"/>
</dbReference>
<dbReference type="InterPro" id="IPR038019">
    <property type="entry name" value="PRib_AMP_CycHydrolase_sf"/>
</dbReference>
<accession>A0A537JK59</accession>
<dbReference type="Pfam" id="PF01503">
    <property type="entry name" value="PRA-PH"/>
    <property type="match status" value="1"/>
</dbReference>
<keyword evidence="9 15" id="KW-0028">Amino-acid biosynthesis</keyword>
<dbReference type="InterPro" id="IPR021130">
    <property type="entry name" value="PRib-ATP_PPHydrolase-like"/>
</dbReference>
<evidence type="ECO:0000256" key="6">
    <source>
        <dbReference type="ARBA" id="ARBA00007731"/>
    </source>
</evidence>
<organism evidence="17 18">
    <name type="scientific">Candidatus Segetimicrobium genomatis</name>
    <dbReference type="NCBI Taxonomy" id="2569760"/>
    <lineage>
        <taxon>Bacteria</taxon>
        <taxon>Bacillati</taxon>
        <taxon>Candidatus Sysuimicrobiota</taxon>
        <taxon>Candidatus Sysuimicrobiia</taxon>
        <taxon>Candidatus Sysuimicrobiales</taxon>
        <taxon>Candidatus Segetimicrobiaceae</taxon>
        <taxon>Candidatus Segetimicrobium</taxon>
    </lineage>
</organism>
<dbReference type="Gene3D" id="1.10.287.1080">
    <property type="entry name" value="MazG-like"/>
    <property type="match status" value="1"/>
</dbReference>
<dbReference type="Pfam" id="PF01502">
    <property type="entry name" value="PRA-CH"/>
    <property type="match status" value="1"/>
</dbReference>
<evidence type="ECO:0000256" key="10">
    <source>
        <dbReference type="ARBA" id="ARBA00022741"/>
    </source>
</evidence>
<comment type="catalytic activity">
    <reaction evidence="1 15">
        <text>1-(5-phospho-beta-D-ribosyl)-5'-AMP + H2O = 1-(5-phospho-beta-D-ribosyl)-5-[(5-phospho-beta-D-ribosylamino)methylideneamino]imidazole-4-carboxamide</text>
        <dbReference type="Rhea" id="RHEA:20049"/>
        <dbReference type="ChEBI" id="CHEBI:15377"/>
        <dbReference type="ChEBI" id="CHEBI:58435"/>
        <dbReference type="ChEBI" id="CHEBI:59457"/>
        <dbReference type="EC" id="3.5.4.19"/>
    </reaction>
</comment>
<evidence type="ECO:0000259" key="16">
    <source>
        <dbReference type="Pfam" id="PF01502"/>
    </source>
</evidence>
<dbReference type="SUPFAM" id="SSF141734">
    <property type="entry name" value="HisI-like"/>
    <property type="match status" value="1"/>
</dbReference>
<protein>
    <recommendedName>
        <fullName evidence="15">Histidine biosynthesis bifunctional protein HisIE</fullName>
    </recommendedName>
    <domain>
        <recommendedName>
            <fullName evidence="15">Phosphoribosyl-AMP cyclohydrolase</fullName>
            <shortName evidence="15">PRA-CH</shortName>
            <ecNumber evidence="15">3.5.4.19</ecNumber>
        </recommendedName>
    </domain>
    <domain>
        <recommendedName>
            <fullName evidence="15">Phosphoribosyl-ATP pyrophosphatase</fullName>
            <shortName evidence="15">PRA-PH</shortName>
            <ecNumber evidence="15">3.6.1.31</ecNumber>
        </recommendedName>
    </domain>
</protein>
<evidence type="ECO:0000256" key="3">
    <source>
        <dbReference type="ARBA" id="ARBA00004496"/>
    </source>
</evidence>
<proteinExistence type="inferred from homology"/>
<dbReference type="GO" id="GO:0005524">
    <property type="term" value="F:ATP binding"/>
    <property type="evidence" value="ECO:0007669"/>
    <property type="project" value="UniProtKB-KW"/>
</dbReference>
<dbReference type="UniPathway" id="UPA00031">
    <property type="reaction ID" value="UER00007"/>
</dbReference>
<dbReference type="InterPro" id="IPR023019">
    <property type="entry name" value="His_synth_HisIE"/>
</dbReference>
<evidence type="ECO:0000256" key="14">
    <source>
        <dbReference type="ARBA" id="ARBA00023268"/>
    </source>
</evidence>
<dbReference type="CDD" id="cd11534">
    <property type="entry name" value="NTP-PPase_HisIE_like"/>
    <property type="match status" value="1"/>
</dbReference>